<dbReference type="PANTHER" id="PTHR24422">
    <property type="entry name" value="CHEMOTAXIS PROTEIN METHYLTRANSFERASE"/>
    <property type="match status" value="1"/>
</dbReference>
<dbReference type="PROSITE" id="PS50123">
    <property type="entry name" value="CHER"/>
    <property type="match status" value="1"/>
</dbReference>
<dbReference type="InterPro" id="IPR036804">
    <property type="entry name" value="CheR_N_sf"/>
</dbReference>
<comment type="caution">
    <text evidence="7">The sequence shown here is derived from an EMBL/GenBank/DDBJ whole genome shotgun (WGS) entry which is preliminary data.</text>
</comment>
<dbReference type="SMART" id="SM00138">
    <property type="entry name" value="MeTrc"/>
    <property type="match status" value="1"/>
</dbReference>
<evidence type="ECO:0000256" key="2">
    <source>
        <dbReference type="ARBA" id="ARBA00012534"/>
    </source>
</evidence>
<dbReference type="Gene3D" id="1.10.155.10">
    <property type="entry name" value="Chemotaxis receptor methyltransferase CheR, N-terminal domain"/>
    <property type="match status" value="1"/>
</dbReference>
<feature type="domain" description="CheR-type methyltransferase" evidence="6">
    <location>
        <begin position="1"/>
        <end position="271"/>
    </location>
</feature>
<dbReference type="Pfam" id="PF01739">
    <property type="entry name" value="CheR"/>
    <property type="match status" value="1"/>
</dbReference>
<keyword evidence="3" id="KW-0489">Methyltransferase</keyword>
<evidence type="ECO:0000256" key="4">
    <source>
        <dbReference type="ARBA" id="ARBA00022679"/>
    </source>
</evidence>
<evidence type="ECO:0000256" key="5">
    <source>
        <dbReference type="ARBA" id="ARBA00022691"/>
    </source>
</evidence>
<reference evidence="7 8" key="1">
    <citation type="submission" date="2019-11" db="EMBL/GenBank/DDBJ databases">
        <title>Paenibacillus monticola sp. nov., a novel PGPR strain isolated from mountain sample in China.</title>
        <authorList>
            <person name="Zhao Q."/>
            <person name="Li H.-P."/>
            <person name="Zhang J.-L."/>
        </authorList>
    </citation>
    <scope>NUCLEOTIDE SEQUENCE [LARGE SCALE GENOMIC DNA]</scope>
    <source>
        <strain evidence="7 8">LC-T2</strain>
    </source>
</reference>
<accession>A0A7X2H5R7</accession>
<keyword evidence="4" id="KW-0808">Transferase</keyword>
<dbReference type="GO" id="GO:0008983">
    <property type="term" value="F:protein-glutamate O-methyltransferase activity"/>
    <property type="evidence" value="ECO:0007669"/>
    <property type="project" value="UniProtKB-EC"/>
</dbReference>
<dbReference type="InterPro" id="IPR022642">
    <property type="entry name" value="CheR_C"/>
</dbReference>
<evidence type="ECO:0000259" key="6">
    <source>
        <dbReference type="PROSITE" id="PS50123"/>
    </source>
</evidence>
<evidence type="ECO:0000256" key="1">
    <source>
        <dbReference type="ARBA" id="ARBA00001541"/>
    </source>
</evidence>
<evidence type="ECO:0000313" key="8">
    <source>
        <dbReference type="Proteomes" id="UP000463051"/>
    </source>
</evidence>
<dbReference type="AlphaFoldDB" id="A0A7X2H5R7"/>
<keyword evidence="5" id="KW-0949">S-adenosyl-L-methionine</keyword>
<dbReference type="InterPro" id="IPR029063">
    <property type="entry name" value="SAM-dependent_MTases_sf"/>
</dbReference>
<dbReference type="SUPFAM" id="SSF47757">
    <property type="entry name" value="Chemotaxis receptor methyltransferase CheR, N-terminal domain"/>
    <property type="match status" value="1"/>
</dbReference>
<dbReference type="EMBL" id="WJXB01000004">
    <property type="protein sequence ID" value="MRN54026.1"/>
    <property type="molecule type" value="Genomic_DNA"/>
</dbReference>
<name>A0A7X2H5R7_9BACL</name>
<dbReference type="Gene3D" id="3.40.50.150">
    <property type="entry name" value="Vaccinia Virus protein VP39"/>
    <property type="match status" value="1"/>
</dbReference>
<dbReference type="PIRSF" id="PIRSF000410">
    <property type="entry name" value="CheR"/>
    <property type="match status" value="1"/>
</dbReference>
<dbReference type="PRINTS" id="PR00996">
    <property type="entry name" value="CHERMTFRASE"/>
</dbReference>
<dbReference type="SUPFAM" id="SSF53335">
    <property type="entry name" value="S-adenosyl-L-methionine-dependent methyltransferases"/>
    <property type="match status" value="1"/>
</dbReference>
<organism evidence="7 8">
    <name type="scientific">Paenibacillus monticola</name>
    <dbReference type="NCBI Taxonomy" id="2666075"/>
    <lineage>
        <taxon>Bacteria</taxon>
        <taxon>Bacillati</taxon>
        <taxon>Bacillota</taxon>
        <taxon>Bacilli</taxon>
        <taxon>Bacillales</taxon>
        <taxon>Paenibacillaceae</taxon>
        <taxon>Paenibacillus</taxon>
    </lineage>
</organism>
<dbReference type="PANTHER" id="PTHR24422:SF19">
    <property type="entry name" value="CHEMOTAXIS PROTEIN METHYLTRANSFERASE"/>
    <property type="match status" value="1"/>
</dbReference>
<dbReference type="GO" id="GO:0032259">
    <property type="term" value="P:methylation"/>
    <property type="evidence" value="ECO:0007669"/>
    <property type="project" value="UniProtKB-KW"/>
</dbReference>
<dbReference type="CDD" id="cd02440">
    <property type="entry name" value="AdoMet_MTases"/>
    <property type="match status" value="1"/>
</dbReference>
<dbReference type="EC" id="2.1.1.80" evidence="2"/>
<dbReference type="Proteomes" id="UP000463051">
    <property type="component" value="Unassembled WGS sequence"/>
</dbReference>
<dbReference type="Pfam" id="PF03705">
    <property type="entry name" value="CheR_N"/>
    <property type="match status" value="1"/>
</dbReference>
<proteinExistence type="predicted"/>
<dbReference type="InterPro" id="IPR000780">
    <property type="entry name" value="CheR_MeTrfase"/>
</dbReference>
<dbReference type="InterPro" id="IPR026024">
    <property type="entry name" value="Chemotaxis_MeTrfase_CheR"/>
</dbReference>
<dbReference type="InterPro" id="IPR022641">
    <property type="entry name" value="CheR_N"/>
</dbReference>
<gene>
    <name evidence="7" type="ORF">GJB61_13655</name>
</gene>
<dbReference type="RefSeq" id="WP_338115807.1">
    <property type="nucleotide sequence ID" value="NZ_WJXB01000004.1"/>
</dbReference>
<protein>
    <recommendedName>
        <fullName evidence="2">protein-glutamate O-methyltransferase</fullName>
        <ecNumber evidence="2">2.1.1.80</ecNumber>
    </recommendedName>
</protein>
<evidence type="ECO:0000313" key="7">
    <source>
        <dbReference type="EMBL" id="MRN54026.1"/>
    </source>
</evidence>
<sequence length="271" mass="31967">MISISNQEFRRLSSYIYTHFGIYLSEEKRSLVVGRLQNELANMQVNSFGEYIDYLLEDRTGTTVNALINKITTNHTYFMRETAHFSFLKDILLPQLSDTLVERDLRIWCAGCSTGEEPYTLAMLLNDFFQNESQGWDKQILATDLSNRVLEVANTAEYTHDQVLPLPALWRTQYLRKTENGNFTFTDPIRKEIIFRKFNLMEPHYPFKRKFHMIFCRNVMIYFDSETKKTLLQKLYQSLESGGYLFIGHSESINRETSPFKYVMPAVYRKE</sequence>
<evidence type="ECO:0000256" key="3">
    <source>
        <dbReference type="ARBA" id="ARBA00022603"/>
    </source>
</evidence>
<keyword evidence="8" id="KW-1185">Reference proteome</keyword>
<dbReference type="InterPro" id="IPR050903">
    <property type="entry name" value="Bact_Chemotaxis_MeTrfase"/>
</dbReference>
<comment type="catalytic activity">
    <reaction evidence="1">
        <text>L-glutamyl-[protein] + S-adenosyl-L-methionine = [protein]-L-glutamate 5-O-methyl ester + S-adenosyl-L-homocysteine</text>
        <dbReference type="Rhea" id="RHEA:24452"/>
        <dbReference type="Rhea" id="RHEA-COMP:10208"/>
        <dbReference type="Rhea" id="RHEA-COMP:10311"/>
        <dbReference type="ChEBI" id="CHEBI:29973"/>
        <dbReference type="ChEBI" id="CHEBI:57856"/>
        <dbReference type="ChEBI" id="CHEBI:59789"/>
        <dbReference type="ChEBI" id="CHEBI:82795"/>
        <dbReference type="EC" id="2.1.1.80"/>
    </reaction>
</comment>